<evidence type="ECO:0000313" key="2">
    <source>
        <dbReference type="EMBL" id="PPS12049.1"/>
    </source>
</evidence>
<dbReference type="AlphaFoldDB" id="A0A2P5Y8Z0"/>
<dbReference type="OrthoDB" id="585255at2759"/>
<reference evidence="2 3" key="1">
    <citation type="submission" date="2015-01" db="EMBL/GenBank/DDBJ databases">
        <title>Genome of allotetraploid Gossypium barbadense reveals genomic plasticity and fiber elongation in cotton evolution.</title>
        <authorList>
            <person name="Chen X."/>
            <person name="Liu X."/>
            <person name="Zhao B."/>
            <person name="Zheng H."/>
            <person name="Hu Y."/>
            <person name="Lu G."/>
            <person name="Yang C."/>
            <person name="Chen J."/>
            <person name="Shan C."/>
            <person name="Zhang L."/>
            <person name="Zhou Y."/>
            <person name="Wang L."/>
            <person name="Guo W."/>
            <person name="Bai Y."/>
            <person name="Ruan J."/>
            <person name="Shangguan X."/>
            <person name="Mao Y."/>
            <person name="Jiang J."/>
            <person name="Zhu Y."/>
            <person name="Lei J."/>
            <person name="Kang H."/>
            <person name="Chen S."/>
            <person name="He X."/>
            <person name="Wang R."/>
            <person name="Wang Y."/>
            <person name="Chen J."/>
            <person name="Wang L."/>
            <person name="Yu S."/>
            <person name="Wang B."/>
            <person name="Wei J."/>
            <person name="Song S."/>
            <person name="Lu X."/>
            <person name="Gao Z."/>
            <person name="Gu W."/>
            <person name="Deng X."/>
            <person name="Ma D."/>
            <person name="Wang S."/>
            <person name="Liang W."/>
            <person name="Fang L."/>
            <person name="Cai C."/>
            <person name="Zhu X."/>
            <person name="Zhou B."/>
            <person name="Zhang Y."/>
            <person name="Chen Z."/>
            <person name="Xu S."/>
            <person name="Zhu R."/>
            <person name="Wang S."/>
            <person name="Zhang T."/>
            <person name="Zhao G."/>
        </authorList>
    </citation>
    <scope>NUCLEOTIDE SEQUENCE [LARGE SCALE GENOMIC DNA]</scope>
    <source>
        <strain evidence="3">cv. Xinhai21</strain>
        <tissue evidence="2">Leaf</tissue>
    </source>
</reference>
<dbReference type="PANTHER" id="PTHR31533">
    <property type="entry name" value="GPI-ANCHORED PROTEIN LLG1-RELATED-RELATED"/>
    <property type="match status" value="1"/>
</dbReference>
<proteinExistence type="predicted"/>
<organism evidence="2 3">
    <name type="scientific">Gossypium barbadense</name>
    <name type="common">Sea Island cotton</name>
    <name type="synonym">Hibiscus barbadensis</name>
    <dbReference type="NCBI Taxonomy" id="3634"/>
    <lineage>
        <taxon>Eukaryota</taxon>
        <taxon>Viridiplantae</taxon>
        <taxon>Streptophyta</taxon>
        <taxon>Embryophyta</taxon>
        <taxon>Tracheophyta</taxon>
        <taxon>Spermatophyta</taxon>
        <taxon>Magnoliopsida</taxon>
        <taxon>eudicotyledons</taxon>
        <taxon>Gunneridae</taxon>
        <taxon>Pentapetalae</taxon>
        <taxon>rosids</taxon>
        <taxon>malvids</taxon>
        <taxon>Malvales</taxon>
        <taxon>Malvaceae</taxon>
        <taxon>Malvoideae</taxon>
        <taxon>Gossypium</taxon>
    </lineage>
</organism>
<gene>
    <name evidence="2" type="ORF">GOBAR_AA08602</name>
</gene>
<sequence>MWRLRQGRDRKTRRCQIASPINQEAQNEMEKRVLACHLKDLFKRWKTKGPNNSNFLTSPSDLSLHSLIENNSNRVSVQVFFFLLGFSACTSISDGVFDSLTSTGRHLLQAKKACPVNFEFLNYTIITSQCKGPKYPPQSCCSAFKEFACPYAEQINDLTTECASTMFSYINLYGKYPPGLFASECREGKEGLACPALSPSASASASENANGSQQLIRNPWMLVMAAIIAAAMLL</sequence>
<dbReference type="InterPro" id="IPR039307">
    <property type="entry name" value="LORELEI-like"/>
</dbReference>
<dbReference type="Pfam" id="PF26578">
    <property type="entry name" value="LLG1"/>
    <property type="match status" value="1"/>
</dbReference>
<dbReference type="EMBL" id="KZ663523">
    <property type="protein sequence ID" value="PPS12049.1"/>
    <property type="molecule type" value="Genomic_DNA"/>
</dbReference>
<feature type="domain" description="GPI-anchored protein LLG1-like" evidence="1">
    <location>
        <begin position="116"/>
        <end position="192"/>
    </location>
</feature>
<accession>A0A2P5Y8Z0</accession>
<evidence type="ECO:0000259" key="1">
    <source>
        <dbReference type="Pfam" id="PF26578"/>
    </source>
</evidence>
<dbReference type="Proteomes" id="UP000239757">
    <property type="component" value="Unassembled WGS sequence"/>
</dbReference>
<dbReference type="InterPro" id="IPR058888">
    <property type="entry name" value="LLG1-like"/>
</dbReference>
<protein>
    <recommendedName>
        <fullName evidence="1">GPI-anchored protein LLG1-like domain-containing protein</fullName>
    </recommendedName>
</protein>
<name>A0A2P5Y8Z0_GOSBA</name>
<dbReference type="PANTHER" id="PTHR31533:SF2">
    <property type="entry name" value="GPI-ANCHORED PROTEIN LLG1"/>
    <property type="match status" value="1"/>
</dbReference>
<evidence type="ECO:0000313" key="3">
    <source>
        <dbReference type="Proteomes" id="UP000239757"/>
    </source>
</evidence>